<dbReference type="AlphaFoldDB" id="A0A6I3QG09"/>
<dbReference type="Proteomes" id="UP000449193">
    <property type="component" value="Unassembled WGS sequence"/>
</dbReference>
<feature type="compositionally biased region" description="Basic and acidic residues" evidence="1">
    <location>
        <begin position="163"/>
        <end position="172"/>
    </location>
</feature>
<reference evidence="2 3" key="1">
    <citation type="journal article" date="2019" name="Nat. Med.">
        <title>A library of human gut bacterial isolates paired with longitudinal multiomics data enables mechanistic microbiome research.</title>
        <authorList>
            <person name="Poyet M."/>
            <person name="Groussin M."/>
            <person name="Gibbons S.M."/>
            <person name="Avila-Pacheco J."/>
            <person name="Jiang X."/>
            <person name="Kearney S.M."/>
            <person name="Perrotta A.R."/>
            <person name="Berdy B."/>
            <person name="Zhao S."/>
            <person name="Lieberman T.D."/>
            <person name="Swanson P.K."/>
            <person name="Smith M."/>
            <person name="Roesemann S."/>
            <person name="Alexander J.E."/>
            <person name="Rich S.A."/>
            <person name="Livny J."/>
            <person name="Vlamakis H."/>
            <person name="Clish C."/>
            <person name="Bullock K."/>
            <person name="Deik A."/>
            <person name="Scott J."/>
            <person name="Pierce K.A."/>
            <person name="Xavier R.J."/>
            <person name="Alm E.J."/>
        </authorList>
    </citation>
    <scope>NUCLEOTIDE SEQUENCE [LARGE SCALE GENOMIC DNA]</scope>
    <source>
        <strain evidence="2 3">BIOML-A7</strain>
    </source>
</reference>
<evidence type="ECO:0000313" key="3">
    <source>
        <dbReference type="Proteomes" id="UP000449193"/>
    </source>
</evidence>
<sequence length="295" mass="32853">MFRILQRKGRARVFGYVLPLTAELKVREWHAYRAYYCGLCKELKREYGFLSRFLLNYDLVLPALLADGVAGTQAHMCPERCMANPVEKRPMCQSTAGLALAADALVLTVYYKLADDLADERFFKRLPALVLWPFLSRMRKKAAVRRPALDETLREQTAAQQALERRASKSADEAADPTARMTAALFRLAAPGSRALERMGLFVGKIIYYLDAAEDYEKDTRNGAYNVFALQGLSKAEAVAEAQRLCRMCAGEAALAYNLLEPGPCKAILDNIVFLGLPQSIALAGQKRTQPRHGA</sequence>
<protein>
    <submittedName>
        <fullName evidence="2">Uncharacterized protein</fullName>
    </submittedName>
</protein>
<organism evidence="2 3">
    <name type="scientific">Ruthenibacterium lactatiformans</name>
    <dbReference type="NCBI Taxonomy" id="1550024"/>
    <lineage>
        <taxon>Bacteria</taxon>
        <taxon>Bacillati</taxon>
        <taxon>Bacillota</taxon>
        <taxon>Clostridia</taxon>
        <taxon>Eubacteriales</taxon>
        <taxon>Oscillospiraceae</taxon>
        <taxon>Ruthenibacterium</taxon>
    </lineage>
</organism>
<gene>
    <name evidence="2" type="ORF">GMD52_10885</name>
</gene>
<comment type="caution">
    <text evidence="2">The sequence shown here is derived from an EMBL/GenBank/DDBJ whole genome shotgun (WGS) entry which is preliminary data.</text>
</comment>
<feature type="region of interest" description="Disordered" evidence="1">
    <location>
        <begin position="155"/>
        <end position="176"/>
    </location>
</feature>
<evidence type="ECO:0000256" key="1">
    <source>
        <dbReference type="SAM" id="MobiDB-lite"/>
    </source>
</evidence>
<name>A0A6I3QG09_9FIRM</name>
<dbReference type="InterPro" id="IPR043740">
    <property type="entry name" value="DUF5685"/>
</dbReference>
<dbReference type="Pfam" id="PF18937">
    <property type="entry name" value="DUF5685"/>
    <property type="match status" value="1"/>
</dbReference>
<dbReference type="EMBL" id="WMZR01000013">
    <property type="protein sequence ID" value="MTS52047.1"/>
    <property type="molecule type" value="Genomic_DNA"/>
</dbReference>
<dbReference type="RefSeq" id="WP_123157786.1">
    <property type="nucleotide sequence ID" value="NZ_WMZM01000010.1"/>
</dbReference>
<proteinExistence type="predicted"/>
<accession>A0A6I3QG09</accession>
<evidence type="ECO:0000313" key="2">
    <source>
        <dbReference type="EMBL" id="MTS52047.1"/>
    </source>
</evidence>